<reference evidence="1" key="1">
    <citation type="submission" date="2009-02" db="EMBL/GenBank/DDBJ databases">
        <title>The Genome Sequence of Ajellomyces capsulatus strain G186AR.</title>
        <authorList>
            <consortium name="The Broad Institute Genome Sequencing Platform"/>
            <person name="Champion M."/>
            <person name="Cuomo C."/>
            <person name="Ma L.-J."/>
            <person name="Henn M.R."/>
            <person name="Sil A."/>
            <person name="Goldman B."/>
            <person name="Young S.K."/>
            <person name="Kodira C.D."/>
            <person name="Zeng Q."/>
            <person name="Koehrsen M."/>
            <person name="Alvarado L."/>
            <person name="Berlin A."/>
            <person name="Borenstein D."/>
            <person name="Chen Z."/>
            <person name="Engels R."/>
            <person name="Freedman E."/>
            <person name="Gellesch M."/>
            <person name="Goldberg J."/>
            <person name="Griggs A."/>
            <person name="Gujja S."/>
            <person name="Heiman D."/>
            <person name="Hepburn T."/>
            <person name="Howarth C."/>
            <person name="Jen D."/>
            <person name="Larson L."/>
            <person name="Lewis B."/>
            <person name="Mehta T."/>
            <person name="Park D."/>
            <person name="Pearson M."/>
            <person name="Roberts A."/>
            <person name="Saif S."/>
            <person name="Shea T."/>
            <person name="Shenoy N."/>
            <person name="Sisk P."/>
            <person name="Stolte C."/>
            <person name="Sykes S."/>
            <person name="Walk T."/>
            <person name="White J."/>
            <person name="Yandava C."/>
            <person name="Klein B."/>
            <person name="McEwen J.G."/>
            <person name="Puccia R."/>
            <person name="Goldman G.H."/>
            <person name="Felipe M.S."/>
            <person name="Nino-Vega G."/>
            <person name="San-Blas G."/>
            <person name="Taylor J."/>
            <person name="Mendoza L."/>
            <person name="Galagan J."/>
            <person name="Nusbaum C."/>
            <person name="Birren B."/>
        </authorList>
    </citation>
    <scope>NUCLEOTIDE SEQUENCE</scope>
    <source>
        <strain evidence="1">G186AR</strain>
    </source>
</reference>
<keyword evidence="2" id="KW-1185">Reference proteome</keyword>
<dbReference type="RefSeq" id="XP_045291460.1">
    <property type="nucleotide sequence ID" value="XM_045427485.1"/>
</dbReference>
<gene>
    <name evidence="1" type="ORF">HCBG_00435</name>
</gene>
<dbReference type="EMBL" id="GG663363">
    <property type="protein sequence ID" value="EEH10980.1"/>
    <property type="molecule type" value="Genomic_DNA"/>
</dbReference>
<dbReference type="HOGENOM" id="CLU_1602231_0_0_1"/>
<accession>C0NBD9</accession>
<name>C0NBD9_AJECG</name>
<sequence length="166" mass="17741">MRALGMTKEAGVVALLREWCQIQWGLWGATDHGYGWVPGTGAGGLSGLEEPSTVGVCCLLLFAALPTGSTDRPPGAISVAASLVLLERVHTEVASVNRDPMDDQQLLRCSPCVGDRRHGAAEWWIVDAHPWTRLTGLASPLSNIPVTLDTFSAVVDVPVCIYISYT</sequence>
<proteinExistence type="predicted"/>
<dbReference type="GeneID" id="69033452"/>
<dbReference type="InParanoid" id="C0NBD9"/>
<protein>
    <submittedName>
        <fullName evidence="1">Uncharacterized protein</fullName>
    </submittedName>
</protein>
<evidence type="ECO:0000313" key="2">
    <source>
        <dbReference type="Proteomes" id="UP000001631"/>
    </source>
</evidence>
<dbReference type="Proteomes" id="UP000001631">
    <property type="component" value="Unassembled WGS sequence"/>
</dbReference>
<organism evidence="1 2">
    <name type="scientific">Ajellomyces capsulatus (strain G186AR / H82 / ATCC MYA-2454 / RMSCC 2432)</name>
    <name type="common">Darling's disease fungus</name>
    <name type="synonym">Histoplasma capsulatum</name>
    <dbReference type="NCBI Taxonomy" id="447093"/>
    <lineage>
        <taxon>Eukaryota</taxon>
        <taxon>Fungi</taxon>
        <taxon>Dikarya</taxon>
        <taxon>Ascomycota</taxon>
        <taxon>Pezizomycotina</taxon>
        <taxon>Eurotiomycetes</taxon>
        <taxon>Eurotiomycetidae</taxon>
        <taxon>Onygenales</taxon>
        <taxon>Ajellomycetaceae</taxon>
        <taxon>Histoplasma</taxon>
    </lineage>
</organism>
<evidence type="ECO:0000313" key="1">
    <source>
        <dbReference type="EMBL" id="EEH10980.1"/>
    </source>
</evidence>
<dbReference type="AlphaFoldDB" id="C0NBD9"/>